<keyword evidence="7" id="KW-1185">Reference proteome</keyword>
<dbReference type="InterPro" id="IPR005119">
    <property type="entry name" value="LysR_subst-bd"/>
</dbReference>
<name>A0ABT6AV85_9BURK</name>
<reference evidence="6 7" key="1">
    <citation type="submission" date="2023-03" db="EMBL/GenBank/DDBJ databases">
        <title>Draft assemblies of triclosan tolerant bacteria isolated from returned activated sludge.</title>
        <authorList>
            <person name="Van Hamelsveld S."/>
        </authorList>
    </citation>
    <scope>NUCLEOTIDE SEQUENCE [LARGE SCALE GENOMIC DNA]</scope>
    <source>
        <strain evidence="6 7">GW210010_S58</strain>
    </source>
</reference>
<dbReference type="Gene3D" id="3.40.190.10">
    <property type="entry name" value="Periplasmic binding protein-like II"/>
    <property type="match status" value="2"/>
</dbReference>
<sequence length="316" mass="34620">MSASRIPSLSSLRAFEAAARHQNLRRAAAELCLSESAVSRQIATLESQLGVALFHRANQRVSLTPAGSLYGDQVRESLQKLQRDTLDIMAHEGAGGIVELACVPTLAVEWLIPRLPAFYAQHPQVVVNFSAQADVFLFDGTPYDAAIHYGEANYPGGRADPLFDEESVPICHPDFFAGETVTAERIAQAPLLHLSTRRLDWKNWMEAAGVGDVNAMRGTRYDHHSMVISAARAKLGVGLVPRFLVEEYLALGLLAMPVAQAMRSQRAYYLVLPDSRPVSDAMSRLRTWLLAAARDFAARQAARAGTAPPDLIKKFE</sequence>
<dbReference type="InterPro" id="IPR036388">
    <property type="entry name" value="WH-like_DNA-bd_sf"/>
</dbReference>
<evidence type="ECO:0000313" key="6">
    <source>
        <dbReference type="EMBL" id="MDF3836379.1"/>
    </source>
</evidence>
<keyword evidence="4" id="KW-0804">Transcription</keyword>
<dbReference type="SUPFAM" id="SSF53850">
    <property type="entry name" value="Periplasmic binding protein-like II"/>
    <property type="match status" value="1"/>
</dbReference>
<proteinExistence type="inferred from homology"/>
<dbReference type="PANTHER" id="PTHR30537">
    <property type="entry name" value="HTH-TYPE TRANSCRIPTIONAL REGULATOR"/>
    <property type="match status" value="1"/>
</dbReference>
<feature type="domain" description="HTH lysR-type" evidence="5">
    <location>
        <begin position="7"/>
        <end position="64"/>
    </location>
</feature>
<dbReference type="Pfam" id="PF03466">
    <property type="entry name" value="LysR_substrate"/>
    <property type="match status" value="1"/>
</dbReference>
<evidence type="ECO:0000256" key="2">
    <source>
        <dbReference type="ARBA" id="ARBA00023015"/>
    </source>
</evidence>
<dbReference type="Gene3D" id="1.10.10.10">
    <property type="entry name" value="Winged helix-like DNA-binding domain superfamily/Winged helix DNA-binding domain"/>
    <property type="match status" value="1"/>
</dbReference>
<keyword evidence="2" id="KW-0805">Transcription regulation</keyword>
<dbReference type="Pfam" id="PF00126">
    <property type="entry name" value="HTH_1"/>
    <property type="match status" value="1"/>
</dbReference>
<accession>A0ABT6AV85</accession>
<dbReference type="EMBL" id="JARJLM010000433">
    <property type="protein sequence ID" value="MDF3836379.1"/>
    <property type="molecule type" value="Genomic_DNA"/>
</dbReference>
<organism evidence="6 7">
    <name type="scientific">Cupriavidus basilensis</name>
    <dbReference type="NCBI Taxonomy" id="68895"/>
    <lineage>
        <taxon>Bacteria</taxon>
        <taxon>Pseudomonadati</taxon>
        <taxon>Pseudomonadota</taxon>
        <taxon>Betaproteobacteria</taxon>
        <taxon>Burkholderiales</taxon>
        <taxon>Burkholderiaceae</taxon>
        <taxon>Cupriavidus</taxon>
    </lineage>
</organism>
<dbReference type="Proteomes" id="UP001216674">
    <property type="component" value="Unassembled WGS sequence"/>
</dbReference>
<keyword evidence="3" id="KW-0238">DNA-binding</keyword>
<evidence type="ECO:0000256" key="3">
    <source>
        <dbReference type="ARBA" id="ARBA00023125"/>
    </source>
</evidence>
<dbReference type="SUPFAM" id="SSF46785">
    <property type="entry name" value="Winged helix' DNA-binding domain"/>
    <property type="match status" value="1"/>
</dbReference>
<dbReference type="InterPro" id="IPR000847">
    <property type="entry name" value="LysR_HTH_N"/>
</dbReference>
<dbReference type="InterPro" id="IPR036390">
    <property type="entry name" value="WH_DNA-bd_sf"/>
</dbReference>
<dbReference type="InterPro" id="IPR058163">
    <property type="entry name" value="LysR-type_TF_proteobact-type"/>
</dbReference>
<evidence type="ECO:0000259" key="5">
    <source>
        <dbReference type="PROSITE" id="PS50931"/>
    </source>
</evidence>
<dbReference type="PROSITE" id="PS50931">
    <property type="entry name" value="HTH_LYSR"/>
    <property type="match status" value="1"/>
</dbReference>
<protein>
    <submittedName>
        <fullName evidence="6">LysR substrate-binding domain-containing protein</fullName>
    </submittedName>
</protein>
<comment type="caution">
    <text evidence="6">The sequence shown here is derived from an EMBL/GenBank/DDBJ whole genome shotgun (WGS) entry which is preliminary data.</text>
</comment>
<dbReference type="RefSeq" id="WP_276266870.1">
    <property type="nucleotide sequence ID" value="NZ_JARJLM010000433.1"/>
</dbReference>
<evidence type="ECO:0000256" key="1">
    <source>
        <dbReference type="ARBA" id="ARBA00009437"/>
    </source>
</evidence>
<dbReference type="PANTHER" id="PTHR30537:SF26">
    <property type="entry name" value="GLYCINE CLEAVAGE SYSTEM TRANSCRIPTIONAL ACTIVATOR"/>
    <property type="match status" value="1"/>
</dbReference>
<evidence type="ECO:0000256" key="4">
    <source>
        <dbReference type="ARBA" id="ARBA00023163"/>
    </source>
</evidence>
<gene>
    <name evidence="6" type="ORF">P3W85_26010</name>
</gene>
<comment type="similarity">
    <text evidence="1">Belongs to the LysR transcriptional regulatory family.</text>
</comment>
<evidence type="ECO:0000313" key="7">
    <source>
        <dbReference type="Proteomes" id="UP001216674"/>
    </source>
</evidence>
<dbReference type="PRINTS" id="PR00039">
    <property type="entry name" value="HTHLYSR"/>
</dbReference>